<reference evidence="2" key="1">
    <citation type="journal article" date="2007" name="Dev. Genes Evol.">
        <title>FGF signaling in gastrulation and neural development in Nematostella vectensis, an anthozoan cnidarian.</title>
        <authorList>
            <person name="Matus D.Q."/>
            <person name="Thomsen G.H."/>
            <person name="Martindale M.Q."/>
        </authorList>
    </citation>
    <scope>NUCLEOTIDE SEQUENCE</scope>
</reference>
<dbReference type="HOGENOM" id="CLU_2712056_0_0_1"/>
<dbReference type="Pfam" id="PF05210">
    <property type="entry name" value="Sprouty"/>
    <property type="match status" value="1"/>
</dbReference>
<dbReference type="GO" id="GO:0016020">
    <property type="term" value="C:membrane"/>
    <property type="evidence" value="ECO:0007669"/>
    <property type="project" value="InterPro"/>
</dbReference>
<accession>A3EXK8</accession>
<name>A3EXK8_NEMVE</name>
<dbReference type="InterPro" id="IPR051192">
    <property type="entry name" value="Sprouty_domain"/>
</dbReference>
<dbReference type="GO" id="GO:0009966">
    <property type="term" value="P:regulation of signal transduction"/>
    <property type="evidence" value="ECO:0007669"/>
    <property type="project" value="InterPro"/>
</dbReference>
<comment type="similarity">
    <text evidence="1">Belongs to the sprouty family.</text>
</comment>
<protein>
    <submittedName>
        <fullName evidence="2">Sprouty</fullName>
    </submittedName>
</protein>
<dbReference type="PANTHER" id="PTHR12365:SF7">
    <property type="entry name" value="PROTEIN SPROUTY"/>
    <property type="match status" value="1"/>
</dbReference>
<dbReference type="EMBL" id="EF068151">
    <property type="protein sequence ID" value="ABN70842.1"/>
    <property type="molecule type" value="mRNA"/>
</dbReference>
<evidence type="ECO:0000256" key="1">
    <source>
        <dbReference type="ARBA" id="ARBA00010964"/>
    </source>
</evidence>
<sequence>MKSERLKGIPQSAPRNYDFYTSVQTLPRVRNCSDFMSYSSAGSDDGNEEYYPFVIGRGKNFKIIDPKLFKQLRKHNIHQKVPVWVSDCAKKTSLDKTVGDSRGLSPPLTIDSEDDQYCELSPLARSPPPLPPRKQVKTPLLKYDKNLCSDFKKPPTLEKRLQETQTAPKPWKVEVNPKYITSLPTTKLVSGVAEEKSKWADEECETRASGKVCGFDSEEVVDYATCMCCVKGLFYHCTKDSEDEGSMADEPCSCTGPACVPRWGCLGLLALLMPCIWCYLPVAGCRKACSSCKYKKTRKQKRKEKLTS</sequence>
<organism evidence="2">
    <name type="scientific">Nematostella vectensis</name>
    <name type="common">Starlet sea anemone</name>
    <dbReference type="NCBI Taxonomy" id="45351"/>
    <lineage>
        <taxon>Eukaryota</taxon>
        <taxon>Metazoa</taxon>
        <taxon>Cnidaria</taxon>
        <taxon>Anthozoa</taxon>
        <taxon>Hexacorallia</taxon>
        <taxon>Actiniaria</taxon>
        <taxon>Edwardsiidae</taxon>
        <taxon>Nematostella</taxon>
    </lineage>
</organism>
<dbReference type="PANTHER" id="PTHR12365">
    <property type="entry name" value="SPROUTY"/>
    <property type="match status" value="1"/>
</dbReference>
<dbReference type="PROSITE" id="PS51227">
    <property type="entry name" value="SPR"/>
    <property type="match status" value="1"/>
</dbReference>
<evidence type="ECO:0000313" key="2">
    <source>
        <dbReference type="EMBL" id="ABN70842.1"/>
    </source>
</evidence>
<dbReference type="AlphaFoldDB" id="A3EXK8"/>
<proteinExistence type="evidence at transcript level"/>
<dbReference type="InterPro" id="IPR007875">
    <property type="entry name" value="Sprouty"/>
</dbReference>